<dbReference type="InterPro" id="IPR006121">
    <property type="entry name" value="HMA_dom"/>
</dbReference>
<proteinExistence type="predicted"/>
<reference evidence="4" key="1">
    <citation type="submission" date="2016-10" db="EMBL/GenBank/DDBJ databases">
        <authorList>
            <person name="Varghese N."/>
        </authorList>
    </citation>
    <scope>NUCLEOTIDE SEQUENCE [LARGE SCALE GENOMIC DNA]</scope>
    <source>
        <strain evidence="4">HL 19</strain>
    </source>
</reference>
<dbReference type="EMBL" id="FMUN01000002">
    <property type="protein sequence ID" value="SCX95978.1"/>
    <property type="molecule type" value="Genomic_DNA"/>
</dbReference>
<dbReference type="SUPFAM" id="SSF55008">
    <property type="entry name" value="HMA, heavy metal-associated domain"/>
    <property type="match status" value="1"/>
</dbReference>
<evidence type="ECO:0000256" key="1">
    <source>
        <dbReference type="ARBA" id="ARBA00022723"/>
    </source>
</evidence>
<dbReference type="InterPro" id="IPR017969">
    <property type="entry name" value="Heavy-metal-associated_CS"/>
</dbReference>
<dbReference type="Gene3D" id="3.30.70.100">
    <property type="match status" value="1"/>
</dbReference>
<keyword evidence="4" id="KW-1185">Reference proteome</keyword>
<protein>
    <submittedName>
        <fullName evidence="3">Copper chaperone</fullName>
    </submittedName>
</protein>
<sequence length="67" mass="6880">MAGTTLKVTGMTCGHCVNAVKEALEEVEGVERAEVSLEEGKAEVTGTADPSALLKAVAEEGYQAEVA</sequence>
<dbReference type="RefSeq" id="WP_054966638.1">
    <property type="nucleotide sequence ID" value="NZ_FMUN01000002.1"/>
</dbReference>
<dbReference type="Proteomes" id="UP000183104">
    <property type="component" value="Unassembled WGS sequence"/>
</dbReference>
<dbReference type="Pfam" id="PF00403">
    <property type="entry name" value="HMA"/>
    <property type="match status" value="1"/>
</dbReference>
<evidence type="ECO:0000259" key="2">
    <source>
        <dbReference type="PROSITE" id="PS50846"/>
    </source>
</evidence>
<evidence type="ECO:0000313" key="4">
    <source>
        <dbReference type="Proteomes" id="UP000183104"/>
    </source>
</evidence>
<dbReference type="GO" id="GO:0046872">
    <property type="term" value="F:metal ion binding"/>
    <property type="evidence" value="ECO:0007669"/>
    <property type="project" value="UniProtKB-KW"/>
</dbReference>
<dbReference type="AlphaFoldDB" id="A0A0N8PMT7"/>
<dbReference type="OrthoDB" id="9814359at2"/>
<dbReference type="PROSITE" id="PS01047">
    <property type="entry name" value="HMA_1"/>
    <property type="match status" value="1"/>
</dbReference>
<accession>A0A0N8PMT7</accession>
<dbReference type="STRING" id="381306.AN478_10955"/>
<dbReference type="InterPro" id="IPR036163">
    <property type="entry name" value="HMA_dom_sf"/>
</dbReference>
<gene>
    <name evidence="3" type="ORF">SAMN05661077_0842</name>
</gene>
<dbReference type="PANTHER" id="PTHR22814:SF287">
    <property type="entry name" value="COPPER TRANSPORT PROTEIN ATX1"/>
    <property type="match status" value="1"/>
</dbReference>
<feature type="domain" description="HMA" evidence="2">
    <location>
        <begin position="2"/>
        <end position="65"/>
    </location>
</feature>
<dbReference type="FunFam" id="3.30.70.100:FF:000001">
    <property type="entry name" value="ATPase copper transporting beta"/>
    <property type="match status" value="1"/>
</dbReference>
<name>A0A0N8PMT7_9GAMM</name>
<dbReference type="PROSITE" id="PS50846">
    <property type="entry name" value="HMA_2"/>
    <property type="match status" value="1"/>
</dbReference>
<evidence type="ECO:0000313" key="3">
    <source>
        <dbReference type="EMBL" id="SCX95978.1"/>
    </source>
</evidence>
<dbReference type="PATRIC" id="fig|381306.5.peg.952"/>
<dbReference type="CDD" id="cd00371">
    <property type="entry name" value="HMA"/>
    <property type="match status" value="1"/>
</dbReference>
<keyword evidence="1" id="KW-0479">Metal-binding</keyword>
<organism evidence="3 4">
    <name type="scientific">Thiohalorhabdus denitrificans</name>
    <dbReference type="NCBI Taxonomy" id="381306"/>
    <lineage>
        <taxon>Bacteria</taxon>
        <taxon>Pseudomonadati</taxon>
        <taxon>Pseudomonadota</taxon>
        <taxon>Gammaproteobacteria</taxon>
        <taxon>Thiohalorhabdales</taxon>
        <taxon>Thiohalorhabdaceae</taxon>
        <taxon>Thiohalorhabdus</taxon>
    </lineage>
</organism>
<dbReference type="PANTHER" id="PTHR22814">
    <property type="entry name" value="COPPER TRANSPORT PROTEIN ATOX1-RELATED"/>
    <property type="match status" value="1"/>
</dbReference>